<dbReference type="RefSeq" id="WP_234864584.1">
    <property type="nucleotide sequence ID" value="NZ_JAKEVY010000001.1"/>
</dbReference>
<evidence type="ECO:0000256" key="1">
    <source>
        <dbReference type="PROSITE-ProRule" id="PRU00169"/>
    </source>
</evidence>
<dbReference type="InterPro" id="IPR007492">
    <property type="entry name" value="LytTR_DNA-bd_dom"/>
</dbReference>
<accession>A0ABS9BEA5</accession>
<evidence type="ECO:0000259" key="2">
    <source>
        <dbReference type="PROSITE" id="PS50110"/>
    </source>
</evidence>
<organism evidence="4 5">
    <name type="scientific">Flavihumibacter fluminis</name>
    <dbReference type="NCBI Taxonomy" id="2909236"/>
    <lineage>
        <taxon>Bacteria</taxon>
        <taxon>Pseudomonadati</taxon>
        <taxon>Bacteroidota</taxon>
        <taxon>Chitinophagia</taxon>
        <taxon>Chitinophagales</taxon>
        <taxon>Chitinophagaceae</taxon>
        <taxon>Flavihumibacter</taxon>
    </lineage>
</organism>
<dbReference type="Proteomes" id="UP001200145">
    <property type="component" value="Unassembled WGS sequence"/>
</dbReference>
<dbReference type="SMART" id="SM00850">
    <property type="entry name" value="LytTR"/>
    <property type="match status" value="1"/>
</dbReference>
<evidence type="ECO:0000313" key="5">
    <source>
        <dbReference type="Proteomes" id="UP001200145"/>
    </source>
</evidence>
<dbReference type="PANTHER" id="PTHR37299">
    <property type="entry name" value="TRANSCRIPTIONAL REGULATOR-RELATED"/>
    <property type="match status" value="1"/>
</dbReference>
<gene>
    <name evidence="4" type="ORF">L0U88_05410</name>
</gene>
<dbReference type="SUPFAM" id="SSF52172">
    <property type="entry name" value="CheY-like"/>
    <property type="match status" value="1"/>
</dbReference>
<protein>
    <submittedName>
        <fullName evidence="4">LytTR family DNA-binding domain-containing protein</fullName>
    </submittedName>
</protein>
<keyword evidence="5" id="KW-1185">Reference proteome</keyword>
<evidence type="ECO:0000259" key="3">
    <source>
        <dbReference type="PROSITE" id="PS50930"/>
    </source>
</evidence>
<sequence length="229" mass="26172">MKFTAVIVEDLSVAADVLQKYCIKSGKVNVVGSFKSTEEAIPYLSENSVDLIFLDIEMPGANGFSLLDQMQYQPQVILTTSKTEYAFDAFEYSVTDFLRKPFSYQRFAQALEKLKPLNEKKEEPEEMSHVFIKSDGKLIRLNNDDILYIESMGDYVKFITNDKKIISHNTIKALTEKINPDVFCKVHRSYIINMNKISDIRDNTLYIANAKIPVSKANRSTVMSRIKIV</sequence>
<feature type="modified residue" description="4-aspartylphosphate" evidence="1">
    <location>
        <position position="55"/>
    </location>
</feature>
<comment type="caution">
    <text evidence="4">The sequence shown here is derived from an EMBL/GenBank/DDBJ whole genome shotgun (WGS) entry which is preliminary data.</text>
</comment>
<evidence type="ECO:0000313" key="4">
    <source>
        <dbReference type="EMBL" id="MCF1714057.1"/>
    </source>
</evidence>
<dbReference type="InterPro" id="IPR001789">
    <property type="entry name" value="Sig_transdc_resp-reg_receiver"/>
</dbReference>
<dbReference type="Pfam" id="PF00072">
    <property type="entry name" value="Response_reg"/>
    <property type="match status" value="1"/>
</dbReference>
<keyword evidence="4" id="KW-0238">DNA-binding</keyword>
<keyword evidence="1" id="KW-0597">Phosphoprotein</keyword>
<dbReference type="Gene3D" id="3.40.50.2300">
    <property type="match status" value="1"/>
</dbReference>
<dbReference type="PROSITE" id="PS50930">
    <property type="entry name" value="HTH_LYTTR"/>
    <property type="match status" value="1"/>
</dbReference>
<dbReference type="PANTHER" id="PTHR37299:SF1">
    <property type="entry name" value="STAGE 0 SPORULATION PROTEIN A HOMOLOG"/>
    <property type="match status" value="1"/>
</dbReference>
<dbReference type="SMART" id="SM00448">
    <property type="entry name" value="REC"/>
    <property type="match status" value="1"/>
</dbReference>
<name>A0ABS9BEA5_9BACT</name>
<dbReference type="Gene3D" id="2.40.50.1020">
    <property type="entry name" value="LytTr DNA-binding domain"/>
    <property type="match status" value="1"/>
</dbReference>
<dbReference type="InterPro" id="IPR046947">
    <property type="entry name" value="LytR-like"/>
</dbReference>
<dbReference type="GO" id="GO:0003677">
    <property type="term" value="F:DNA binding"/>
    <property type="evidence" value="ECO:0007669"/>
    <property type="project" value="UniProtKB-KW"/>
</dbReference>
<dbReference type="EMBL" id="JAKEVY010000001">
    <property type="protein sequence ID" value="MCF1714057.1"/>
    <property type="molecule type" value="Genomic_DNA"/>
</dbReference>
<feature type="domain" description="Response regulatory" evidence="2">
    <location>
        <begin position="4"/>
        <end position="115"/>
    </location>
</feature>
<dbReference type="InterPro" id="IPR011006">
    <property type="entry name" value="CheY-like_superfamily"/>
</dbReference>
<reference evidence="4 5" key="1">
    <citation type="submission" date="2022-01" db="EMBL/GenBank/DDBJ databases">
        <title>Flavihumibacter sp. nov., isolated from sediment of a river.</title>
        <authorList>
            <person name="Liu H."/>
        </authorList>
    </citation>
    <scope>NUCLEOTIDE SEQUENCE [LARGE SCALE GENOMIC DNA]</scope>
    <source>
        <strain evidence="4 5">RY-1</strain>
    </source>
</reference>
<proteinExistence type="predicted"/>
<dbReference type="Pfam" id="PF04397">
    <property type="entry name" value="LytTR"/>
    <property type="match status" value="1"/>
</dbReference>
<dbReference type="PROSITE" id="PS50110">
    <property type="entry name" value="RESPONSE_REGULATORY"/>
    <property type="match status" value="1"/>
</dbReference>
<feature type="domain" description="HTH LytTR-type" evidence="3">
    <location>
        <begin position="132"/>
        <end position="228"/>
    </location>
</feature>